<evidence type="ECO:0000313" key="4">
    <source>
        <dbReference type="EMBL" id="CAI2174790.1"/>
    </source>
</evidence>
<evidence type="ECO:0000259" key="3">
    <source>
        <dbReference type="Pfam" id="PF00501"/>
    </source>
</evidence>
<evidence type="ECO:0000256" key="2">
    <source>
        <dbReference type="ARBA" id="ARBA00022598"/>
    </source>
</evidence>
<dbReference type="SUPFAM" id="SSF56801">
    <property type="entry name" value="Acetyl-CoA synthetase-like"/>
    <property type="match status" value="2"/>
</dbReference>
<dbReference type="InterPro" id="IPR045851">
    <property type="entry name" value="AMP-bd_C_sf"/>
</dbReference>
<gene>
    <name evidence="4" type="ORF">FWILDA_LOCUS6769</name>
</gene>
<dbReference type="GO" id="GO:0016405">
    <property type="term" value="F:CoA-ligase activity"/>
    <property type="evidence" value="ECO:0007669"/>
    <property type="project" value="TreeGrafter"/>
</dbReference>
<proteinExistence type="inferred from homology"/>
<dbReference type="Proteomes" id="UP001153678">
    <property type="component" value="Unassembled WGS sequence"/>
</dbReference>
<accession>A0A9W4WNI8</accession>
<evidence type="ECO:0000313" key="5">
    <source>
        <dbReference type="Proteomes" id="UP001153678"/>
    </source>
</evidence>
<comment type="similarity">
    <text evidence="1">Belongs to the ATP-dependent AMP-binding enzyme family.</text>
</comment>
<keyword evidence="2" id="KW-0436">Ligase</keyword>
<feature type="domain" description="AMP-dependent synthetase/ligase" evidence="3">
    <location>
        <begin position="30"/>
        <end position="99"/>
    </location>
</feature>
<dbReference type="InterPro" id="IPR000873">
    <property type="entry name" value="AMP-dep_synth/lig_dom"/>
</dbReference>
<organism evidence="4 5">
    <name type="scientific">Funneliformis geosporum</name>
    <dbReference type="NCBI Taxonomy" id="1117311"/>
    <lineage>
        <taxon>Eukaryota</taxon>
        <taxon>Fungi</taxon>
        <taxon>Fungi incertae sedis</taxon>
        <taxon>Mucoromycota</taxon>
        <taxon>Glomeromycotina</taxon>
        <taxon>Glomeromycetes</taxon>
        <taxon>Glomerales</taxon>
        <taxon>Glomeraceae</taxon>
        <taxon>Funneliformis</taxon>
    </lineage>
</organism>
<dbReference type="PANTHER" id="PTHR24096">
    <property type="entry name" value="LONG-CHAIN-FATTY-ACID--COA LIGASE"/>
    <property type="match status" value="1"/>
</dbReference>
<reference evidence="4" key="1">
    <citation type="submission" date="2022-08" db="EMBL/GenBank/DDBJ databases">
        <authorList>
            <person name="Kallberg Y."/>
            <person name="Tangrot J."/>
            <person name="Rosling A."/>
        </authorList>
    </citation>
    <scope>NUCLEOTIDE SEQUENCE</scope>
    <source>
        <strain evidence="4">Wild A</strain>
    </source>
</reference>
<comment type="caution">
    <text evidence="4">The sequence shown here is derived from an EMBL/GenBank/DDBJ whole genome shotgun (WGS) entry which is preliminary data.</text>
</comment>
<dbReference type="Gene3D" id="3.40.50.12780">
    <property type="entry name" value="N-terminal domain of ligase-like"/>
    <property type="match status" value="1"/>
</dbReference>
<dbReference type="Pfam" id="PF00501">
    <property type="entry name" value="AMP-binding"/>
    <property type="match status" value="1"/>
</dbReference>
<dbReference type="OrthoDB" id="1898221at2759"/>
<dbReference type="PANTHER" id="PTHR24096:SF149">
    <property type="entry name" value="AMP-BINDING DOMAIN-CONTAINING PROTEIN-RELATED"/>
    <property type="match status" value="1"/>
</dbReference>
<name>A0A9W4WNI8_9GLOM</name>
<dbReference type="AlphaFoldDB" id="A0A9W4WNI8"/>
<protein>
    <submittedName>
        <fullName evidence="4">13182_t:CDS:1</fullName>
    </submittedName>
</protein>
<evidence type="ECO:0000256" key="1">
    <source>
        <dbReference type="ARBA" id="ARBA00006432"/>
    </source>
</evidence>
<dbReference type="EMBL" id="CAMKVN010001258">
    <property type="protein sequence ID" value="CAI2174790.1"/>
    <property type="molecule type" value="Genomic_DNA"/>
</dbReference>
<sequence length="191" mass="21191">MTNPSLSMLRHIKNYLLVNLKEIQRDLVNKVGFKRGDVLAIHSPNHLDYPIVILGAIAAGGKVTSINSSYTAHEIIHQLKDSGASVIIVIPLLLTVAIKAAAATNISESNNFYLGYQVAPAELESVLLTYPSIADAAIKEEIKEFVSQRVSNHKRLRGGVYFTDQIPKSPSGKILRRLLRDRFKKKYISKL</sequence>
<keyword evidence="5" id="KW-1185">Reference proteome</keyword>
<dbReference type="InterPro" id="IPR042099">
    <property type="entry name" value="ANL_N_sf"/>
</dbReference>
<dbReference type="Gene3D" id="3.30.300.30">
    <property type="match status" value="1"/>
</dbReference>